<evidence type="ECO:0000313" key="2">
    <source>
        <dbReference type="Proteomes" id="UP000814140"/>
    </source>
</evidence>
<dbReference type="EMBL" id="MU277210">
    <property type="protein sequence ID" value="KAI0061851.1"/>
    <property type="molecule type" value="Genomic_DNA"/>
</dbReference>
<name>A0ACB8T1F8_9AGAM</name>
<protein>
    <submittedName>
        <fullName evidence="1">FAD-binding domain-containing protein</fullName>
    </submittedName>
</protein>
<comment type="caution">
    <text evidence="1">The sequence shown here is derived from an EMBL/GenBank/DDBJ whole genome shotgun (WGS) entry which is preliminary data.</text>
</comment>
<reference evidence="1" key="1">
    <citation type="submission" date="2021-03" db="EMBL/GenBank/DDBJ databases">
        <authorList>
            <consortium name="DOE Joint Genome Institute"/>
            <person name="Ahrendt S."/>
            <person name="Looney B.P."/>
            <person name="Miyauchi S."/>
            <person name="Morin E."/>
            <person name="Drula E."/>
            <person name="Courty P.E."/>
            <person name="Chicoki N."/>
            <person name="Fauchery L."/>
            <person name="Kohler A."/>
            <person name="Kuo A."/>
            <person name="Labutti K."/>
            <person name="Pangilinan J."/>
            <person name="Lipzen A."/>
            <person name="Riley R."/>
            <person name="Andreopoulos W."/>
            <person name="He G."/>
            <person name="Johnson J."/>
            <person name="Barry K.W."/>
            <person name="Grigoriev I.V."/>
            <person name="Nagy L."/>
            <person name="Hibbett D."/>
            <person name="Henrissat B."/>
            <person name="Matheny P.B."/>
            <person name="Labbe J."/>
            <person name="Martin F."/>
        </authorList>
    </citation>
    <scope>NUCLEOTIDE SEQUENCE</scope>
    <source>
        <strain evidence="1">HHB10654</strain>
    </source>
</reference>
<keyword evidence="2" id="KW-1185">Reference proteome</keyword>
<organism evidence="1 2">
    <name type="scientific">Artomyces pyxidatus</name>
    <dbReference type="NCBI Taxonomy" id="48021"/>
    <lineage>
        <taxon>Eukaryota</taxon>
        <taxon>Fungi</taxon>
        <taxon>Dikarya</taxon>
        <taxon>Basidiomycota</taxon>
        <taxon>Agaricomycotina</taxon>
        <taxon>Agaricomycetes</taxon>
        <taxon>Russulales</taxon>
        <taxon>Auriscalpiaceae</taxon>
        <taxon>Artomyces</taxon>
    </lineage>
</organism>
<sequence>MYLSLTSVNRVDRSAGMFLVMAGLVGAAQYPLSSVTQLCRNQPGDPGFPTRLHWSELSAELEGRLIPVYPSAKACRELQCTDADWVSASYRVVIPGEMHAVCPPIDNGTVCGQGNVPLYGINATTASHIQTGVKFAVEHNLRVVVKSSGHDFLGRSTQKNSLMLWTHYLKNVSFTDSFFVGDANLGSTVSVGSGCSLREVYAAAKEKGKYVVGGTAATVAAAGGYVQGAGHSVFSPIFGLAADNVLEFRVVLADGNLVTVNAVSHPDLFWALRGGGAGSWGVAISATFRTYPNFPGTFHTAIIVADSHNQAGALMAAHAEHIFDWDDVRAGQYFFFYKTPNTLVVHTGFANLTGDDARAQMAPFLEAAVSLGATVAFENTTTGIVNDIVTTPDDPAGRNLIMGSRLIPESTYRDHPKEIGKTYTALLDQGVEGCVCACCKVSENKKISSAVNPKWRTAKTHIVLFRTWEDTALISEIVQVKQQLTDEHVPLLAHMAGETDSGAYSNEADVQEPNFQETFFGPNYARLSEVKAAYDPHDLFIVGAGVGSERWDKEGMCRVV</sequence>
<reference evidence="1" key="2">
    <citation type="journal article" date="2022" name="New Phytol.">
        <title>Evolutionary transition to the ectomycorrhizal habit in the genomes of a hyperdiverse lineage of mushroom-forming fungi.</title>
        <authorList>
            <person name="Looney B."/>
            <person name="Miyauchi S."/>
            <person name="Morin E."/>
            <person name="Drula E."/>
            <person name="Courty P.E."/>
            <person name="Kohler A."/>
            <person name="Kuo A."/>
            <person name="LaButti K."/>
            <person name="Pangilinan J."/>
            <person name="Lipzen A."/>
            <person name="Riley R."/>
            <person name="Andreopoulos W."/>
            <person name="He G."/>
            <person name="Johnson J."/>
            <person name="Nolan M."/>
            <person name="Tritt A."/>
            <person name="Barry K.W."/>
            <person name="Grigoriev I.V."/>
            <person name="Nagy L.G."/>
            <person name="Hibbett D."/>
            <person name="Henrissat B."/>
            <person name="Matheny P.B."/>
            <person name="Labbe J."/>
            <person name="Martin F.M."/>
        </authorList>
    </citation>
    <scope>NUCLEOTIDE SEQUENCE</scope>
    <source>
        <strain evidence="1">HHB10654</strain>
    </source>
</reference>
<proteinExistence type="predicted"/>
<accession>A0ACB8T1F8</accession>
<gene>
    <name evidence="1" type="ORF">BV25DRAFT_1886087</name>
</gene>
<dbReference type="Proteomes" id="UP000814140">
    <property type="component" value="Unassembled WGS sequence"/>
</dbReference>
<evidence type="ECO:0000313" key="1">
    <source>
        <dbReference type="EMBL" id="KAI0061851.1"/>
    </source>
</evidence>